<dbReference type="Pfam" id="PF06014">
    <property type="entry name" value="YqgQ-like"/>
    <property type="match status" value="1"/>
</dbReference>
<dbReference type="RefSeq" id="WP_378142691.1">
    <property type="nucleotide sequence ID" value="NZ_JBHSEF010000026.1"/>
</dbReference>
<evidence type="ECO:0000313" key="2">
    <source>
        <dbReference type="Proteomes" id="UP001595733"/>
    </source>
</evidence>
<reference evidence="2" key="1">
    <citation type="journal article" date="2019" name="Int. J. Syst. Evol. Microbiol.">
        <title>The Global Catalogue of Microorganisms (GCM) 10K type strain sequencing project: providing services to taxonomists for standard genome sequencing and annotation.</title>
        <authorList>
            <consortium name="The Broad Institute Genomics Platform"/>
            <consortium name="The Broad Institute Genome Sequencing Center for Infectious Disease"/>
            <person name="Wu L."/>
            <person name="Ma J."/>
        </authorList>
    </citation>
    <scope>NUCLEOTIDE SEQUENCE [LARGE SCALE GENOMIC DNA]</scope>
    <source>
        <strain evidence="2">CCUG 50353</strain>
    </source>
</reference>
<dbReference type="InterPro" id="IPR009256">
    <property type="entry name" value="YqgQ-like"/>
</dbReference>
<dbReference type="EMBL" id="JBHSEF010000026">
    <property type="protein sequence ID" value="MFC4356143.1"/>
    <property type="molecule type" value="Genomic_DNA"/>
</dbReference>
<accession>A0ABV8V0H2</accession>
<keyword evidence="2" id="KW-1185">Reference proteome</keyword>
<organism evidence="1 2">
    <name type="scientific">Chryseomicrobium palamuruense</name>
    <dbReference type="NCBI Taxonomy" id="682973"/>
    <lineage>
        <taxon>Bacteria</taxon>
        <taxon>Bacillati</taxon>
        <taxon>Bacillota</taxon>
        <taxon>Bacilli</taxon>
        <taxon>Bacillales</taxon>
        <taxon>Caryophanaceae</taxon>
        <taxon>Chryseomicrobium</taxon>
    </lineage>
</organism>
<dbReference type="Gene3D" id="1.10.287.760">
    <property type="entry name" value="YqgQ-like"/>
    <property type="match status" value="1"/>
</dbReference>
<sequence length="66" mass="7780">MDTFYDVLQLLKRYGIFIYTKDAVADIELMEFELNELKTSGVIDANDYLKAILILRKRKSEFTKNN</sequence>
<dbReference type="Proteomes" id="UP001595733">
    <property type="component" value="Unassembled WGS sequence"/>
</dbReference>
<evidence type="ECO:0000313" key="1">
    <source>
        <dbReference type="EMBL" id="MFC4356143.1"/>
    </source>
</evidence>
<comment type="caution">
    <text evidence="1">The sequence shown here is derived from an EMBL/GenBank/DDBJ whole genome shotgun (WGS) entry which is preliminary data.</text>
</comment>
<protein>
    <submittedName>
        <fullName evidence="1">YqgQ family protein</fullName>
    </submittedName>
</protein>
<name>A0ABV8V0H2_9BACL</name>
<proteinExistence type="predicted"/>
<gene>
    <name evidence="1" type="ORF">ACFO0S_13865</name>
</gene>
<dbReference type="SUPFAM" id="SSF158379">
    <property type="entry name" value="YqgQ-like"/>
    <property type="match status" value="1"/>
</dbReference>
<dbReference type="InterPro" id="IPR023164">
    <property type="entry name" value="YqgQ-like_sf"/>
</dbReference>